<protein>
    <submittedName>
        <fullName evidence="2">GNAT family N-acetyltransferase</fullName>
        <ecNumber evidence="2">2.3.-.-</ecNumber>
    </submittedName>
</protein>
<dbReference type="EMBL" id="JBHSML010000007">
    <property type="protein sequence ID" value="MFC5517204.1"/>
    <property type="molecule type" value="Genomic_DNA"/>
</dbReference>
<dbReference type="EC" id="2.3.-.-" evidence="2"/>
<dbReference type="InterPro" id="IPR000182">
    <property type="entry name" value="GNAT_dom"/>
</dbReference>
<dbReference type="SUPFAM" id="SSF55729">
    <property type="entry name" value="Acyl-CoA N-acyltransferases (Nat)"/>
    <property type="match status" value="1"/>
</dbReference>
<evidence type="ECO:0000313" key="3">
    <source>
        <dbReference type="Proteomes" id="UP001596150"/>
    </source>
</evidence>
<keyword evidence="2" id="KW-0808">Transferase</keyword>
<name>A0ABW0PYR2_9HYPH</name>
<comment type="caution">
    <text evidence="2">The sequence shown here is derived from an EMBL/GenBank/DDBJ whole genome shotgun (WGS) entry which is preliminary data.</text>
</comment>
<proteinExistence type="predicted"/>
<feature type="domain" description="N-acetyltransferase" evidence="1">
    <location>
        <begin position="8"/>
        <end position="171"/>
    </location>
</feature>
<dbReference type="Proteomes" id="UP001596150">
    <property type="component" value="Unassembled WGS sequence"/>
</dbReference>
<dbReference type="PANTHER" id="PTHR43072">
    <property type="entry name" value="N-ACETYLTRANSFERASE"/>
    <property type="match status" value="1"/>
</dbReference>
<dbReference type="PANTHER" id="PTHR43072:SF8">
    <property type="entry name" value="ACYLTRANSFERASE FABY-RELATED"/>
    <property type="match status" value="1"/>
</dbReference>
<evidence type="ECO:0000259" key="1">
    <source>
        <dbReference type="PROSITE" id="PS51186"/>
    </source>
</evidence>
<dbReference type="PROSITE" id="PS51186">
    <property type="entry name" value="GNAT"/>
    <property type="match status" value="1"/>
</dbReference>
<dbReference type="GO" id="GO:0016746">
    <property type="term" value="F:acyltransferase activity"/>
    <property type="evidence" value="ECO:0007669"/>
    <property type="project" value="UniProtKB-KW"/>
</dbReference>
<keyword evidence="2" id="KW-0012">Acyltransferase</keyword>
<dbReference type="RefSeq" id="WP_266345906.1">
    <property type="nucleotide sequence ID" value="NZ_JAPKNH010000011.1"/>
</dbReference>
<sequence>MPALPSDLYIRPVAANDLVAITSIYADCVLHGSASFELEPPDEAEMRRRHDALLDGGHPYLVAEGGGEILGYAYAGPYRPRPAYRSTVEDSIYLEPKSQGLGIGKRLLAELIEAATTAGFRQMIGVIGDSGNQASIRLHAAQGFRLVGIFENVGWKHGRWLDSVLMQRALGDSNDTPPSL</sequence>
<dbReference type="CDD" id="cd04301">
    <property type="entry name" value="NAT_SF"/>
    <property type="match status" value="1"/>
</dbReference>
<reference evidence="3" key="1">
    <citation type="journal article" date="2019" name="Int. J. Syst. Evol. Microbiol.">
        <title>The Global Catalogue of Microorganisms (GCM) 10K type strain sequencing project: providing services to taxonomists for standard genome sequencing and annotation.</title>
        <authorList>
            <consortium name="The Broad Institute Genomics Platform"/>
            <consortium name="The Broad Institute Genome Sequencing Center for Infectious Disease"/>
            <person name="Wu L."/>
            <person name="Ma J."/>
        </authorList>
    </citation>
    <scope>NUCLEOTIDE SEQUENCE [LARGE SCALE GENOMIC DNA]</scope>
    <source>
        <strain evidence="3">KACC 12633</strain>
    </source>
</reference>
<dbReference type="Pfam" id="PF00583">
    <property type="entry name" value="Acetyltransf_1"/>
    <property type="match status" value="1"/>
</dbReference>
<dbReference type="Gene3D" id="3.40.630.30">
    <property type="match status" value="1"/>
</dbReference>
<evidence type="ECO:0000313" key="2">
    <source>
        <dbReference type="EMBL" id="MFC5517204.1"/>
    </source>
</evidence>
<accession>A0ABW0PYR2</accession>
<dbReference type="InterPro" id="IPR016181">
    <property type="entry name" value="Acyl_CoA_acyltransferase"/>
</dbReference>
<gene>
    <name evidence="2" type="ORF">ACFPP9_15570</name>
</gene>
<keyword evidence="3" id="KW-1185">Reference proteome</keyword>
<organism evidence="2 3">
    <name type="scientific">Kaistia terrae</name>
    <dbReference type="NCBI Taxonomy" id="537017"/>
    <lineage>
        <taxon>Bacteria</taxon>
        <taxon>Pseudomonadati</taxon>
        <taxon>Pseudomonadota</taxon>
        <taxon>Alphaproteobacteria</taxon>
        <taxon>Hyphomicrobiales</taxon>
        <taxon>Kaistiaceae</taxon>
        <taxon>Kaistia</taxon>
    </lineage>
</organism>